<organism evidence="2 3">
    <name type="scientific">Paraburkholderia bryophila</name>
    <dbReference type="NCBI Taxonomy" id="420952"/>
    <lineage>
        <taxon>Bacteria</taxon>
        <taxon>Pseudomonadati</taxon>
        <taxon>Pseudomonadota</taxon>
        <taxon>Betaproteobacteria</taxon>
        <taxon>Burkholderiales</taxon>
        <taxon>Burkholderiaceae</taxon>
        <taxon>Paraburkholderia</taxon>
    </lineage>
</organism>
<keyword evidence="3" id="KW-1185">Reference proteome</keyword>
<keyword evidence="2" id="KW-0012">Acyltransferase</keyword>
<proteinExistence type="predicted"/>
<accession>A0A7Z0B840</accession>
<dbReference type="InterPro" id="IPR016181">
    <property type="entry name" value="Acyl_CoA_acyltransferase"/>
</dbReference>
<dbReference type="GO" id="GO:0005737">
    <property type="term" value="C:cytoplasm"/>
    <property type="evidence" value="ECO:0007669"/>
    <property type="project" value="TreeGrafter"/>
</dbReference>
<dbReference type="Proteomes" id="UP000540929">
    <property type="component" value="Unassembled WGS sequence"/>
</dbReference>
<name>A0A7Z0B840_9BURK</name>
<dbReference type="EMBL" id="JACCAS010000002">
    <property type="protein sequence ID" value="NYH24799.1"/>
    <property type="molecule type" value="Genomic_DNA"/>
</dbReference>
<feature type="domain" description="N-acetyltransferase" evidence="1">
    <location>
        <begin position="14"/>
        <end position="181"/>
    </location>
</feature>
<dbReference type="PROSITE" id="PS51186">
    <property type="entry name" value="GNAT"/>
    <property type="match status" value="1"/>
</dbReference>
<dbReference type="RefSeq" id="WP_179745001.1">
    <property type="nucleotide sequence ID" value="NZ_JACCAS010000002.1"/>
</dbReference>
<protein>
    <submittedName>
        <fullName evidence="2">Ribosomal-protein-alanine N-acetyltransferase</fullName>
        <ecNumber evidence="2">2.3.1.267</ecNumber>
    </submittedName>
</protein>
<dbReference type="Pfam" id="PF13302">
    <property type="entry name" value="Acetyltransf_3"/>
    <property type="match status" value="1"/>
</dbReference>
<dbReference type="InterPro" id="IPR051908">
    <property type="entry name" value="Ribosomal_N-acetyltransferase"/>
</dbReference>
<gene>
    <name evidence="2" type="ORF">GGD40_004370</name>
</gene>
<dbReference type="EC" id="2.3.1.267" evidence="2"/>
<dbReference type="InterPro" id="IPR000182">
    <property type="entry name" value="GNAT_dom"/>
</dbReference>
<dbReference type="SUPFAM" id="SSF55729">
    <property type="entry name" value="Acyl-CoA N-acyltransferases (Nat)"/>
    <property type="match status" value="1"/>
</dbReference>
<dbReference type="AlphaFoldDB" id="A0A7Z0B840"/>
<keyword evidence="2" id="KW-0808">Transferase</keyword>
<sequence length="194" mass="22024">MDQLDEKLIKTERLILLPLKANHAEKMFPGLSDVSSYDFTPDSPYQDVAALEERYRRLESRRSPDGQEAWLNWVISSTATREFLGYVQFTVKPVEQRALVAYFVFAAHRQQGIASEAIRASMAEVVASFRLARVDAEIDTRNAASIALIEKLGFSRTRLVPHADEFKGAVSDEYHYSYTVPRGGGVGHQRETWR</sequence>
<dbReference type="GO" id="GO:0008999">
    <property type="term" value="F:protein-N-terminal-alanine acetyltransferase activity"/>
    <property type="evidence" value="ECO:0007669"/>
    <property type="project" value="UniProtKB-EC"/>
</dbReference>
<evidence type="ECO:0000313" key="3">
    <source>
        <dbReference type="Proteomes" id="UP000540929"/>
    </source>
</evidence>
<reference evidence="2 3" key="1">
    <citation type="submission" date="2020-07" db="EMBL/GenBank/DDBJ databases">
        <title>Exploring microbial biodiversity for novel pathways involved in the catabolism of aromatic compounds derived from lignin.</title>
        <authorList>
            <person name="Elkins J."/>
        </authorList>
    </citation>
    <scope>NUCLEOTIDE SEQUENCE [LARGE SCALE GENOMIC DNA]</scope>
    <source>
        <strain evidence="2 3">H2C3C</strain>
    </source>
</reference>
<evidence type="ECO:0000313" key="2">
    <source>
        <dbReference type="EMBL" id="NYH24799.1"/>
    </source>
</evidence>
<dbReference type="GO" id="GO:1990189">
    <property type="term" value="F:protein N-terminal-serine acetyltransferase activity"/>
    <property type="evidence" value="ECO:0007669"/>
    <property type="project" value="TreeGrafter"/>
</dbReference>
<comment type="caution">
    <text evidence="2">The sequence shown here is derived from an EMBL/GenBank/DDBJ whole genome shotgun (WGS) entry which is preliminary data.</text>
</comment>
<dbReference type="PANTHER" id="PTHR43441:SF2">
    <property type="entry name" value="FAMILY ACETYLTRANSFERASE, PUTATIVE (AFU_ORTHOLOGUE AFUA_7G00850)-RELATED"/>
    <property type="match status" value="1"/>
</dbReference>
<dbReference type="Gene3D" id="3.40.630.30">
    <property type="match status" value="1"/>
</dbReference>
<dbReference type="PANTHER" id="PTHR43441">
    <property type="entry name" value="RIBOSOMAL-PROTEIN-SERINE ACETYLTRANSFERASE"/>
    <property type="match status" value="1"/>
</dbReference>
<evidence type="ECO:0000259" key="1">
    <source>
        <dbReference type="PROSITE" id="PS51186"/>
    </source>
</evidence>